<dbReference type="GO" id="GO:0030026">
    <property type="term" value="P:intracellular manganese ion homeostasis"/>
    <property type="evidence" value="ECO:0007669"/>
    <property type="project" value="InterPro"/>
</dbReference>
<evidence type="ECO:0000256" key="1">
    <source>
        <dbReference type="ARBA" id="ARBA00004127"/>
    </source>
</evidence>
<evidence type="ECO:0000256" key="5">
    <source>
        <dbReference type="ARBA" id="ARBA00023136"/>
    </source>
</evidence>
<reference evidence="7" key="1">
    <citation type="journal article" date="2020" name="Stud. Mycol.">
        <title>101 Dothideomycetes genomes: a test case for predicting lifestyles and emergence of pathogens.</title>
        <authorList>
            <person name="Haridas S."/>
            <person name="Albert R."/>
            <person name="Binder M."/>
            <person name="Bloem J."/>
            <person name="Labutti K."/>
            <person name="Salamov A."/>
            <person name="Andreopoulos B."/>
            <person name="Baker S."/>
            <person name="Barry K."/>
            <person name="Bills G."/>
            <person name="Bluhm B."/>
            <person name="Cannon C."/>
            <person name="Castanera R."/>
            <person name="Culley D."/>
            <person name="Daum C."/>
            <person name="Ezra D."/>
            <person name="Gonzalez J."/>
            <person name="Henrissat B."/>
            <person name="Kuo A."/>
            <person name="Liang C."/>
            <person name="Lipzen A."/>
            <person name="Lutzoni F."/>
            <person name="Magnuson J."/>
            <person name="Mondo S."/>
            <person name="Nolan M."/>
            <person name="Ohm R."/>
            <person name="Pangilinan J."/>
            <person name="Park H.-J."/>
            <person name="Ramirez L."/>
            <person name="Alfaro M."/>
            <person name="Sun H."/>
            <person name="Tritt A."/>
            <person name="Yoshinaga Y."/>
            <person name="Zwiers L.-H."/>
            <person name="Turgeon B."/>
            <person name="Goodwin S."/>
            <person name="Spatafora J."/>
            <person name="Crous P."/>
            <person name="Grigoriev I."/>
        </authorList>
    </citation>
    <scope>NUCLEOTIDE SEQUENCE</scope>
    <source>
        <strain evidence="7">CBS 480.64</strain>
    </source>
</reference>
<feature type="transmembrane region" description="Helical" evidence="6">
    <location>
        <begin position="182"/>
        <end position="207"/>
    </location>
</feature>
<accession>A0A6A7BSA1</accession>
<dbReference type="GO" id="GO:0012505">
    <property type="term" value="C:endomembrane system"/>
    <property type="evidence" value="ECO:0007669"/>
    <property type="project" value="UniProtKB-SubCell"/>
</dbReference>
<dbReference type="PANTHER" id="PTHR31851">
    <property type="entry name" value="FE(2+)/MN(2+) TRANSPORTER PCL1"/>
    <property type="match status" value="1"/>
</dbReference>
<dbReference type="GO" id="GO:0005384">
    <property type="term" value="F:manganese ion transmembrane transporter activity"/>
    <property type="evidence" value="ECO:0007669"/>
    <property type="project" value="InterPro"/>
</dbReference>
<dbReference type="Pfam" id="PF01988">
    <property type="entry name" value="VIT1"/>
    <property type="match status" value="1"/>
</dbReference>
<evidence type="ECO:0000313" key="8">
    <source>
        <dbReference type="Proteomes" id="UP000799421"/>
    </source>
</evidence>
<dbReference type="CDD" id="cd02435">
    <property type="entry name" value="CCC1"/>
    <property type="match status" value="1"/>
</dbReference>
<comment type="similarity">
    <text evidence="2">Belongs to the CCC1 family.</text>
</comment>
<evidence type="ECO:0000256" key="3">
    <source>
        <dbReference type="ARBA" id="ARBA00022692"/>
    </source>
</evidence>
<feature type="transmembrane region" description="Helical" evidence="6">
    <location>
        <begin position="213"/>
        <end position="234"/>
    </location>
</feature>
<evidence type="ECO:0000256" key="4">
    <source>
        <dbReference type="ARBA" id="ARBA00022989"/>
    </source>
</evidence>
<evidence type="ECO:0000256" key="2">
    <source>
        <dbReference type="ARBA" id="ARBA00007049"/>
    </source>
</evidence>
<dbReference type="InterPro" id="IPR008217">
    <property type="entry name" value="Ccc1_fam"/>
</dbReference>
<comment type="subcellular location">
    <subcellularLocation>
        <location evidence="1">Endomembrane system</location>
        <topology evidence="1">Multi-pass membrane protein</topology>
    </subcellularLocation>
</comment>
<gene>
    <name evidence="7" type="ORF">K470DRAFT_222040</name>
</gene>
<dbReference type="EMBL" id="MU006018">
    <property type="protein sequence ID" value="KAF2858110.1"/>
    <property type="molecule type" value="Genomic_DNA"/>
</dbReference>
<dbReference type="OrthoDB" id="73465at2759"/>
<keyword evidence="3 6" id="KW-0812">Transmembrane</keyword>
<organism evidence="7 8">
    <name type="scientific">Piedraia hortae CBS 480.64</name>
    <dbReference type="NCBI Taxonomy" id="1314780"/>
    <lineage>
        <taxon>Eukaryota</taxon>
        <taxon>Fungi</taxon>
        <taxon>Dikarya</taxon>
        <taxon>Ascomycota</taxon>
        <taxon>Pezizomycotina</taxon>
        <taxon>Dothideomycetes</taxon>
        <taxon>Dothideomycetidae</taxon>
        <taxon>Capnodiales</taxon>
        <taxon>Piedraiaceae</taxon>
        <taxon>Piedraia</taxon>
    </lineage>
</organism>
<dbReference type="Proteomes" id="UP000799421">
    <property type="component" value="Unassembled WGS sequence"/>
</dbReference>
<keyword evidence="8" id="KW-1185">Reference proteome</keyword>
<sequence length="275" mass="29498">MASSFRTTQLGEPTLQYPPSAETNCKTVSCAKAADDQLASPSKGFKARYGFLMRDAIIGLADGLTVPFALTAGLSSLGSTRLVVVGGLAELFAGAISMGLGAYLAAVQERQVYRVDEAKEREEIRLRPLSEEGKLYRMFQSYGISEEDAQGVLHALMDDSNAWVKFMMDFGLKSEEPDPKKAWIEGLVMGTAYFFGGLLPMIPYFAIKENVTHALYVSIGITAVILVAFGYAKATFAGCTTRDQTWSALHTLLVGTVAAGVSYGIVRGVNSAMSG</sequence>
<dbReference type="AlphaFoldDB" id="A0A6A7BSA1"/>
<proteinExistence type="inferred from homology"/>
<protein>
    <submittedName>
        <fullName evidence="7">DUF125-domain-containing protein</fullName>
    </submittedName>
</protein>
<feature type="transmembrane region" description="Helical" evidence="6">
    <location>
        <begin position="82"/>
        <end position="106"/>
    </location>
</feature>
<keyword evidence="5 6" id="KW-0472">Membrane</keyword>
<feature type="transmembrane region" description="Helical" evidence="6">
    <location>
        <begin position="51"/>
        <end position="70"/>
    </location>
</feature>
<keyword evidence="4 6" id="KW-1133">Transmembrane helix</keyword>
<evidence type="ECO:0000313" key="7">
    <source>
        <dbReference type="EMBL" id="KAF2858110.1"/>
    </source>
</evidence>
<feature type="transmembrane region" description="Helical" evidence="6">
    <location>
        <begin position="246"/>
        <end position="266"/>
    </location>
</feature>
<evidence type="ECO:0000256" key="6">
    <source>
        <dbReference type="SAM" id="Phobius"/>
    </source>
</evidence>
<name>A0A6A7BSA1_9PEZI</name>